<protein>
    <recommendedName>
        <fullName evidence="10">UDP-N-acetylglucosamine transporter</fullName>
    </recommendedName>
</protein>
<gene>
    <name evidence="8" type="ORF">AGLY_013692</name>
</gene>
<evidence type="ECO:0000256" key="6">
    <source>
        <dbReference type="ARBA" id="ARBA00023136"/>
    </source>
</evidence>
<feature type="transmembrane region" description="Helical" evidence="7">
    <location>
        <begin position="60"/>
        <end position="83"/>
    </location>
</feature>
<evidence type="ECO:0000256" key="3">
    <source>
        <dbReference type="ARBA" id="ARBA00022597"/>
    </source>
</evidence>
<dbReference type="EMBL" id="VYZN01000054">
    <property type="protein sequence ID" value="KAE9527044.1"/>
    <property type="molecule type" value="Genomic_DNA"/>
</dbReference>
<dbReference type="GO" id="GO:0000139">
    <property type="term" value="C:Golgi membrane"/>
    <property type="evidence" value="ECO:0007669"/>
    <property type="project" value="InterPro"/>
</dbReference>
<sequence>MTEQKEENIEEVDLEIQVETMQTNHSRKSTLKVITLVTLTLQNAMVALSMRYARTRPGDMFISSTAVVMAEVFKLFVCLILVYHTESISWKHFISLLNNTIIKQPMDTLKVCIPSLVYLIQNNLLYVSTSNLDAATYQVTYQLKIFTTAVFSVLILKRKLLRHQWIALVILILGVVLVQLNNSTDKSQKTYPDQNRIVGLVAALIACCLSGFAGVYFEKILKGAEISIWMRNIQLSFVSIPLGFVMCFVTDWNNINNKGFFFGYDLYIVYLIILQAAGGLIVAMVVKYADNILKGFATSLAIVVACVFSMYFFDFTIIFTTVNPSEGEVEPQNEEKVTYEVIIQQAKHTLKTFS</sequence>
<feature type="transmembrane region" description="Helical" evidence="7">
    <location>
        <begin position="293"/>
        <end position="313"/>
    </location>
</feature>
<organism evidence="8 9">
    <name type="scientific">Aphis glycines</name>
    <name type="common">Soybean aphid</name>
    <dbReference type="NCBI Taxonomy" id="307491"/>
    <lineage>
        <taxon>Eukaryota</taxon>
        <taxon>Metazoa</taxon>
        <taxon>Ecdysozoa</taxon>
        <taxon>Arthropoda</taxon>
        <taxon>Hexapoda</taxon>
        <taxon>Insecta</taxon>
        <taxon>Pterygota</taxon>
        <taxon>Neoptera</taxon>
        <taxon>Paraneoptera</taxon>
        <taxon>Hemiptera</taxon>
        <taxon>Sternorrhyncha</taxon>
        <taxon>Aphidomorpha</taxon>
        <taxon>Aphidoidea</taxon>
        <taxon>Aphididae</taxon>
        <taxon>Aphidini</taxon>
        <taxon>Aphis</taxon>
        <taxon>Aphis</taxon>
    </lineage>
</organism>
<dbReference type="SUPFAM" id="SSF103481">
    <property type="entry name" value="Multidrug resistance efflux transporter EmrE"/>
    <property type="match status" value="1"/>
</dbReference>
<dbReference type="PANTHER" id="PTHR10231">
    <property type="entry name" value="NUCLEOTIDE-SUGAR TRANSMEMBRANE TRANSPORTER"/>
    <property type="match status" value="1"/>
</dbReference>
<keyword evidence="3" id="KW-0813">Transport</keyword>
<evidence type="ECO:0000256" key="7">
    <source>
        <dbReference type="SAM" id="Phobius"/>
    </source>
</evidence>
<proteinExistence type="inferred from homology"/>
<dbReference type="Pfam" id="PF04142">
    <property type="entry name" value="Nuc_sug_transp"/>
    <property type="match status" value="1"/>
</dbReference>
<feature type="transmembrane region" description="Helical" evidence="7">
    <location>
        <begin position="267"/>
        <end position="286"/>
    </location>
</feature>
<feature type="transmembrane region" description="Helical" evidence="7">
    <location>
        <begin position="165"/>
        <end position="182"/>
    </location>
</feature>
<dbReference type="NCBIfam" id="TIGR00803">
    <property type="entry name" value="nst"/>
    <property type="match status" value="1"/>
</dbReference>
<keyword evidence="5 7" id="KW-1133">Transmembrane helix</keyword>
<feature type="transmembrane region" description="Helical" evidence="7">
    <location>
        <begin position="139"/>
        <end position="156"/>
    </location>
</feature>
<name>A0A6G0T722_APHGL</name>
<feature type="transmembrane region" description="Helical" evidence="7">
    <location>
        <begin position="237"/>
        <end position="255"/>
    </location>
</feature>
<evidence type="ECO:0000256" key="4">
    <source>
        <dbReference type="ARBA" id="ARBA00022692"/>
    </source>
</evidence>
<dbReference type="InterPro" id="IPR007271">
    <property type="entry name" value="Nuc_sug_transpt"/>
</dbReference>
<comment type="caution">
    <text evidence="8">The sequence shown here is derived from an EMBL/GenBank/DDBJ whole genome shotgun (WGS) entry which is preliminary data.</text>
</comment>
<evidence type="ECO:0000313" key="8">
    <source>
        <dbReference type="EMBL" id="KAE9527044.1"/>
    </source>
</evidence>
<dbReference type="InterPro" id="IPR037185">
    <property type="entry name" value="EmrE-like"/>
</dbReference>
<dbReference type="PIRSF" id="PIRSF005799">
    <property type="entry name" value="UDP-gal_transpt"/>
    <property type="match status" value="1"/>
</dbReference>
<dbReference type="Proteomes" id="UP000475862">
    <property type="component" value="Unassembled WGS sequence"/>
</dbReference>
<evidence type="ECO:0000313" key="9">
    <source>
        <dbReference type="Proteomes" id="UP000475862"/>
    </source>
</evidence>
<dbReference type="OrthoDB" id="408493at2759"/>
<keyword evidence="6 7" id="KW-0472">Membrane</keyword>
<keyword evidence="4 7" id="KW-0812">Transmembrane</keyword>
<comment type="subcellular location">
    <subcellularLocation>
        <location evidence="1">Membrane</location>
        <topology evidence="1">Multi-pass membrane protein</topology>
    </subcellularLocation>
</comment>
<keyword evidence="9" id="KW-1185">Reference proteome</keyword>
<feature type="transmembrane region" description="Helical" evidence="7">
    <location>
        <begin position="197"/>
        <end position="217"/>
    </location>
</feature>
<comment type="similarity">
    <text evidence="2">Belongs to the nucleotide-sugar transporter family. SLC35A subfamily.</text>
</comment>
<keyword evidence="3" id="KW-0762">Sugar transport</keyword>
<evidence type="ECO:0000256" key="2">
    <source>
        <dbReference type="ARBA" id="ARBA00009976"/>
    </source>
</evidence>
<dbReference type="GO" id="GO:0015165">
    <property type="term" value="F:pyrimidine nucleotide-sugar transmembrane transporter activity"/>
    <property type="evidence" value="ECO:0007669"/>
    <property type="project" value="InterPro"/>
</dbReference>
<evidence type="ECO:0000256" key="5">
    <source>
        <dbReference type="ARBA" id="ARBA00022989"/>
    </source>
</evidence>
<evidence type="ECO:0008006" key="10">
    <source>
        <dbReference type="Google" id="ProtNLM"/>
    </source>
</evidence>
<accession>A0A6G0T722</accession>
<evidence type="ECO:0000256" key="1">
    <source>
        <dbReference type="ARBA" id="ARBA00004141"/>
    </source>
</evidence>
<dbReference type="AlphaFoldDB" id="A0A6G0T722"/>
<reference evidence="8 9" key="1">
    <citation type="submission" date="2019-08" db="EMBL/GenBank/DDBJ databases">
        <title>The genome of the soybean aphid Biotype 1, its phylome, world population structure and adaptation to the North American continent.</title>
        <authorList>
            <person name="Giordano R."/>
            <person name="Donthu R.K."/>
            <person name="Hernandez A.G."/>
            <person name="Wright C.L."/>
            <person name="Zimin A.V."/>
        </authorList>
    </citation>
    <scope>NUCLEOTIDE SEQUENCE [LARGE SCALE GENOMIC DNA]</scope>
    <source>
        <tissue evidence="8">Whole aphids</tissue>
    </source>
</reference>